<evidence type="ECO:0000313" key="4">
    <source>
        <dbReference type="EMBL" id="ORV73282.1"/>
    </source>
</evidence>
<dbReference type="GO" id="GO:0004386">
    <property type="term" value="F:helicase activity"/>
    <property type="evidence" value="ECO:0007669"/>
    <property type="project" value="UniProtKB-KW"/>
</dbReference>
<dbReference type="SMART" id="SM00490">
    <property type="entry name" value="HELICc"/>
    <property type="match status" value="1"/>
</dbReference>
<feature type="domain" description="Helicase C-terminal" evidence="3">
    <location>
        <begin position="1366"/>
        <end position="1542"/>
    </location>
</feature>
<keyword evidence="4" id="KW-0378">Hydrolase</keyword>
<dbReference type="Proteomes" id="UP000193928">
    <property type="component" value="Unassembled WGS sequence"/>
</dbReference>
<keyword evidence="4" id="KW-0547">Nucleotide-binding</keyword>
<dbReference type="InterPro" id="IPR052933">
    <property type="entry name" value="DNA_Protect_Modify"/>
</dbReference>
<accession>A0A1X1VW49</accession>
<proteinExistence type="predicted"/>
<comment type="caution">
    <text evidence="4">The sequence shown here is derived from an EMBL/GenBank/DDBJ whole genome shotgun (WGS) entry which is preliminary data.</text>
</comment>
<dbReference type="EMBL" id="LQOY01000204">
    <property type="protein sequence ID" value="ORV73282.1"/>
    <property type="molecule type" value="Genomic_DNA"/>
</dbReference>
<organism evidence="4 5">
    <name type="scientific">Mycobacterium gordonae</name>
    <dbReference type="NCBI Taxonomy" id="1778"/>
    <lineage>
        <taxon>Bacteria</taxon>
        <taxon>Bacillati</taxon>
        <taxon>Actinomycetota</taxon>
        <taxon>Actinomycetes</taxon>
        <taxon>Mycobacteriales</taxon>
        <taxon>Mycobacteriaceae</taxon>
        <taxon>Mycobacterium</taxon>
    </lineage>
</organism>
<evidence type="ECO:0000259" key="3">
    <source>
        <dbReference type="PROSITE" id="PS51194"/>
    </source>
</evidence>
<protein>
    <submittedName>
        <fullName evidence="4">Helicase</fullName>
    </submittedName>
</protein>
<reference evidence="4 5" key="1">
    <citation type="submission" date="2016-01" db="EMBL/GenBank/DDBJ databases">
        <title>The new phylogeny of the genus Mycobacterium.</title>
        <authorList>
            <person name="Tarcisio F."/>
            <person name="Conor M."/>
            <person name="Antonella G."/>
            <person name="Elisabetta G."/>
            <person name="Giulia F.S."/>
            <person name="Sara T."/>
            <person name="Anna F."/>
            <person name="Clotilde B."/>
            <person name="Roberto B."/>
            <person name="Veronica D.S."/>
            <person name="Fabio R."/>
            <person name="Monica P."/>
            <person name="Olivier J."/>
            <person name="Enrico T."/>
            <person name="Nicola S."/>
        </authorList>
    </citation>
    <scope>NUCLEOTIDE SEQUENCE [LARGE SCALE GENOMIC DNA]</scope>
    <source>
        <strain evidence="4 5">DSM 44160</strain>
    </source>
</reference>
<evidence type="ECO:0000256" key="1">
    <source>
        <dbReference type="SAM" id="Coils"/>
    </source>
</evidence>
<evidence type="ECO:0000256" key="2">
    <source>
        <dbReference type="SAM" id="MobiDB-lite"/>
    </source>
</evidence>
<keyword evidence="5" id="KW-1185">Reference proteome</keyword>
<sequence>MSLFEDFDQPTDPATIDPGGTPLPAARPPAVPAAPPSATDVPPVPTTAAVAATRTDASTDIPGWQQAPTAQLAPSQPPALEIRSAPVEDPAQPFVLSTEIRVPSGTKARIHANLAAIDVLERLNREDRRPATTAEKEVLATWSGWGACAELFDRRNDTYATEREQLRQTLGPDAYRAAEASILNAHYTDPLIAAAMWDALRQAGMHDGRVLEPGCGAGTFIGLAPKAAVMVGVDNDTVTAAIAAALYPHAQIRAEGFETTRVPAESFVATIGNVPFGNFTLVDPAHNPGRFSIHNHFINKAISLTAPGGYVTVLTSRYTLDSLDSRARRSMAAKADLIGAVRLPSSAFKRVAGTEVVTDILVLRRKDTDQAAEDDLTRWIDTEDIPFEDIDHLVDRSVFGAEKADDAFHINEYFLNHPDHVLGAYALGKGIHGSPTLKVVGEQPTREALAQQVRQRLSDIVEYALTHDKGLTATADSLIEVDDSVFDAGLFTAAERVDQPPMDTLRYHPPTDSIQRWSGHSWEEQRTPKSRLRETRSLIELRDAATAVIASQRDDQPLAVREQLRAHLNKLYDGYVAKHGPINRFKWIYPAPPTQEAHDRKVAKAEESWRKTRGADGVPYRGPVPEHLIEEWSQKAWEPASPYKRRPHLDGGMKYDPRWANVAALEIFDEQAGQALKAPIFSVDVLNVRAVPQTAATIEDALAISIDQHQRIDIAYIANLLGTDQAVAAEQLRGLAYPSLNDPDKLVPAATALSGNVRQKLAAATAAAQRDPAYQDYVTALREVVPRDKEASQIKTRPGAPWIDAKYVAQFARETFGAHTVVADHIGGTWSVECARYQRESVLMTETWGTAHKDAIELLDALCNSKAITVHRPAEEVAETGRPSIDFEATFAAQAKAAKITDEFQKWIFDDEQRREELVAEFNKRFNSLVAPKHRGDKLTLPGLSDRFEPHYYQRDAVARIIAEPTVLLDHTVGAGKTGSMLMGAMELKRLGLCKQPWIVVPNHIVEQVGREAAQWYPAARILLGTAGTDPDGRRRFVAQSATTDWDMVIMPQSLFTAIGVSEDTQVDYVQRQLDELENHAERAETSVSKKRVEQQKKRLATRLSDLSKQERKDTGLKFEETGGDYLFIDEAHMYKNKGRLSNIEELSCPAAAQRAEDLAMKLEVLRRRRHDEGRAAGLRPEQVVERVTTFATGTPVANSLGELWVMQNYLRPDLLAAAGVADINDWGATFTAPVSSVEVNATGTSLRTVTRVGKFCNLPELLALSSIFTDVVTRDQVPVELPHLAGGRRRVVSITPSQEVKDFITDLGWRLDHLDPKRPDKDNQLKIANDGRNVSLDPRLANLDPPAISRATEVADDIIALHRANIDNIYRDPETGQEMPIRGAFQIVFCDRGTPSKDPRQFTIYAAIRDELVARGMPRESIAFIHDAVKPADKLNLAQRCRTGEISVLIGSTEKMGTGTNVQTRLRALHHVDVPWRPADLEQREGRIIRQGNQNPEVDIVNYVTEGSYDTVMWQKVEAKARFIEQIKRGEVDIDEIEDLGGGDISGAAAETKAIATGDPRYIKQVQLAEDVQRLSALESAHRDAAARRRHQRRDTERELARAREELDILEPVLETIAAHTDQAPTVVVGGRSYVERSQAAVPFAAACRDAYAALRDKSSFDTRPVDATLNGISITARRSHLKGELQLTLDVPSTTVGIEEADLFATLPRAAGTNHITKARGLLQRMENAYKDIPHFNIRLERRAATLQNELDDYDSTSLGDFEHADELAAKRLELETLSAQLRLEAQSEAAQAASAAARERMLEAGRQPGWTLDINPTPALIADAGLVDAESYRAAQRLVERHRASEYRTQREANDRERDRQRSSNDGDRSL</sequence>
<dbReference type="InterPro" id="IPR027417">
    <property type="entry name" value="P-loop_NTPase"/>
</dbReference>
<dbReference type="InterPro" id="IPR029063">
    <property type="entry name" value="SAM-dependent_MTases_sf"/>
</dbReference>
<feature type="coiled-coil region" evidence="1">
    <location>
        <begin position="1067"/>
        <end position="1110"/>
    </location>
</feature>
<dbReference type="Gene3D" id="3.40.50.150">
    <property type="entry name" value="Vaccinia Virus protein VP39"/>
    <property type="match status" value="1"/>
</dbReference>
<dbReference type="SUPFAM" id="SSF53335">
    <property type="entry name" value="S-adenosyl-L-methionine-dependent methyltransferases"/>
    <property type="match status" value="1"/>
</dbReference>
<dbReference type="InterPro" id="IPR014001">
    <property type="entry name" value="Helicase_ATP-bd"/>
</dbReference>
<keyword evidence="4" id="KW-0067">ATP-binding</keyword>
<keyword evidence="1" id="KW-0175">Coiled coil</keyword>
<dbReference type="PROSITE" id="PS51194">
    <property type="entry name" value="HELICASE_CTER"/>
    <property type="match status" value="1"/>
</dbReference>
<feature type="region of interest" description="Disordered" evidence="2">
    <location>
        <begin position="1842"/>
        <end position="1874"/>
    </location>
</feature>
<name>A0A1X1VW49_MYCGO</name>
<dbReference type="SUPFAM" id="SSF52540">
    <property type="entry name" value="P-loop containing nucleoside triphosphate hydrolases"/>
    <property type="match status" value="2"/>
</dbReference>
<feature type="compositionally biased region" description="Pro residues" evidence="2">
    <location>
        <begin position="25"/>
        <end position="35"/>
    </location>
</feature>
<keyword evidence="4" id="KW-0347">Helicase</keyword>
<dbReference type="PANTHER" id="PTHR41313:SF1">
    <property type="entry name" value="DNA METHYLASE ADENINE-SPECIFIC DOMAIN-CONTAINING PROTEIN"/>
    <property type="match status" value="1"/>
</dbReference>
<evidence type="ECO:0000313" key="5">
    <source>
        <dbReference type="Proteomes" id="UP000193928"/>
    </source>
</evidence>
<dbReference type="InterPro" id="IPR001650">
    <property type="entry name" value="Helicase_C-like"/>
</dbReference>
<feature type="region of interest" description="Disordered" evidence="2">
    <location>
        <begin position="1"/>
        <end position="44"/>
    </location>
</feature>
<dbReference type="PANTHER" id="PTHR41313">
    <property type="entry name" value="ADENINE-SPECIFIC METHYLTRANSFERASE"/>
    <property type="match status" value="1"/>
</dbReference>
<dbReference type="SMART" id="SM00487">
    <property type="entry name" value="DEXDc"/>
    <property type="match status" value="1"/>
</dbReference>
<dbReference type="Pfam" id="PF00271">
    <property type="entry name" value="Helicase_C"/>
    <property type="match status" value="1"/>
</dbReference>
<dbReference type="Gene3D" id="3.40.50.300">
    <property type="entry name" value="P-loop containing nucleotide triphosphate hydrolases"/>
    <property type="match status" value="2"/>
</dbReference>
<feature type="coiled-coil region" evidence="1">
    <location>
        <begin position="1739"/>
        <end position="1787"/>
    </location>
</feature>
<gene>
    <name evidence="4" type="ORF">AWC08_02315</name>
</gene>